<dbReference type="PROSITE" id="PS50928">
    <property type="entry name" value="ABC_TM1"/>
    <property type="match status" value="1"/>
</dbReference>
<accession>A0A495EAE0</accession>
<dbReference type="OrthoDB" id="3524874at2"/>
<name>A0A495EAE0_9MICC</name>
<feature type="transmembrane region" description="Helical" evidence="5">
    <location>
        <begin position="166"/>
        <end position="189"/>
    </location>
</feature>
<feature type="region of interest" description="Disordered" evidence="6">
    <location>
        <begin position="1"/>
        <end position="31"/>
    </location>
</feature>
<evidence type="ECO:0000256" key="2">
    <source>
        <dbReference type="ARBA" id="ARBA00022692"/>
    </source>
</evidence>
<dbReference type="SUPFAM" id="SSF161098">
    <property type="entry name" value="MetI-like"/>
    <property type="match status" value="1"/>
</dbReference>
<feature type="transmembrane region" description="Helical" evidence="5">
    <location>
        <begin position="238"/>
        <end position="260"/>
    </location>
</feature>
<feature type="compositionally biased region" description="Basic residues" evidence="6">
    <location>
        <begin position="15"/>
        <end position="27"/>
    </location>
</feature>
<keyword evidence="2 5" id="KW-0812">Transmembrane</keyword>
<evidence type="ECO:0000256" key="3">
    <source>
        <dbReference type="ARBA" id="ARBA00022989"/>
    </source>
</evidence>
<gene>
    <name evidence="8" type="ORF">C8D78_3417</name>
</gene>
<sequence>MAVETLEPTTSRAARAARRRPGKRAPKPRSWSIPKTAGGWIILAICSIATLGMLVPVYVIIATALSGNTGAPSFFLAFPDAPSLDAFKGAWTKLHGSLANSLQITIPAALISCFLGSINGYILAKFPFKGSNALFTVLLVGMFIPFQAVIIPVFQFLNMLHLQGSIVGLILVHIIYGIPITTLIFRNYYEGIPSAIIEAAAIDGAGIWKTYFRVMLPLSVPGFVVAGIFQCTNIWNDFLFGFILASPAAWPATVTLNNLIGTTTVNYSELMAGAVLVAAPTVLLYLVLGKFFVGGLTAGAVK</sequence>
<protein>
    <submittedName>
        <fullName evidence="8">Carbohydrate ABC transporter membrane protein 2 (CUT1 family)</fullName>
    </submittedName>
</protein>
<evidence type="ECO:0000259" key="7">
    <source>
        <dbReference type="PROSITE" id="PS50928"/>
    </source>
</evidence>
<dbReference type="Proteomes" id="UP000276055">
    <property type="component" value="Unassembled WGS sequence"/>
</dbReference>
<feature type="transmembrane region" description="Helical" evidence="5">
    <location>
        <begin position="210"/>
        <end position="232"/>
    </location>
</feature>
<dbReference type="CDD" id="cd06261">
    <property type="entry name" value="TM_PBP2"/>
    <property type="match status" value="1"/>
</dbReference>
<dbReference type="EMBL" id="RBIR01000009">
    <property type="protein sequence ID" value="RKR13756.1"/>
    <property type="molecule type" value="Genomic_DNA"/>
</dbReference>
<proteinExistence type="inferred from homology"/>
<comment type="subcellular location">
    <subcellularLocation>
        <location evidence="5">Cell membrane</location>
        <topology evidence="5">Multi-pass membrane protein</topology>
    </subcellularLocation>
    <subcellularLocation>
        <location evidence="1">Membrane</location>
        <topology evidence="1">Multi-pass membrane protein</topology>
    </subcellularLocation>
</comment>
<evidence type="ECO:0000256" key="4">
    <source>
        <dbReference type="ARBA" id="ARBA00023136"/>
    </source>
</evidence>
<evidence type="ECO:0000256" key="1">
    <source>
        <dbReference type="ARBA" id="ARBA00004141"/>
    </source>
</evidence>
<reference evidence="8 9" key="1">
    <citation type="submission" date="2018-10" db="EMBL/GenBank/DDBJ databases">
        <title>Genomic Encyclopedia of Type Strains, Phase IV (KMG-IV): sequencing the most valuable type-strain genomes for metagenomic binning, comparative biology and taxonomic classification.</title>
        <authorList>
            <person name="Goeker M."/>
        </authorList>
    </citation>
    <scope>NUCLEOTIDE SEQUENCE [LARGE SCALE GENOMIC DNA]</scope>
    <source>
        <strain evidence="8 9">DSM 25586</strain>
    </source>
</reference>
<keyword evidence="4 5" id="KW-0472">Membrane</keyword>
<dbReference type="GO" id="GO:0005886">
    <property type="term" value="C:plasma membrane"/>
    <property type="evidence" value="ECO:0007669"/>
    <property type="project" value="UniProtKB-SubCell"/>
</dbReference>
<dbReference type="GO" id="GO:0055085">
    <property type="term" value="P:transmembrane transport"/>
    <property type="evidence" value="ECO:0007669"/>
    <property type="project" value="InterPro"/>
</dbReference>
<dbReference type="PANTHER" id="PTHR43879">
    <property type="entry name" value="ABC TRANSPORTER PERMEASE PROTEIN"/>
    <property type="match status" value="1"/>
</dbReference>
<keyword evidence="5" id="KW-0813">Transport</keyword>
<dbReference type="InterPro" id="IPR000515">
    <property type="entry name" value="MetI-like"/>
</dbReference>
<feature type="transmembrane region" description="Helical" evidence="5">
    <location>
        <begin position="272"/>
        <end position="293"/>
    </location>
</feature>
<feature type="domain" description="ABC transmembrane type-1" evidence="7">
    <location>
        <begin position="98"/>
        <end position="288"/>
    </location>
</feature>
<dbReference type="PANTHER" id="PTHR43879:SF1">
    <property type="entry name" value="GLUCOSE IMPORT SYSTEM PERMEASE PROTEIN GLCU"/>
    <property type="match status" value="1"/>
</dbReference>
<feature type="transmembrane region" description="Helical" evidence="5">
    <location>
        <begin position="104"/>
        <end position="124"/>
    </location>
</feature>
<evidence type="ECO:0000313" key="9">
    <source>
        <dbReference type="Proteomes" id="UP000276055"/>
    </source>
</evidence>
<keyword evidence="3 5" id="KW-1133">Transmembrane helix</keyword>
<comment type="caution">
    <text evidence="8">The sequence shown here is derived from an EMBL/GenBank/DDBJ whole genome shotgun (WGS) entry which is preliminary data.</text>
</comment>
<dbReference type="Pfam" id="PF00528">
    <property type="entry name" value="BPD_transp_1"/>
    <property type="match status" value="1"/>
</dbReference>
<comment type="similarity">
    <text evidence="5">Belongs to the binding-protein-dependent transport system permease family.</text>
</comment>
<evidence type="ECO:0000313" key="8">
    <source>
        <dbReference type="EMBL" id="RKR13756.1"/>
    </source>
</evidence>
<dbReference type="RefSeq" id="WP_120955022.1">
    <property type="nucleotide sequence ID" value="NZ_RBIR01000009.1"/>
</dbReference>
<dbReference type="InterPro" id="IPR035906">
    <property type="entry name" value="MetI-like_sf"/>
</dbReference>
<feature type="transmembrane region" description="Helical" evidence="5">
    <location>
        <begin position="133"/>
        <end position="154"/>
    </location>
</feature>
<organism evidence="8 9">
    <name type="scientific">Arthrobacter oryzae</name>
    <dbReference type="NCBI Taxonomy" id="409290"/>
    <lineage>
        <taxon>Bacteria</taxon>
        <taxon>Bacillati</taxon>
        <taxon>Actinomycetota</taxon>
        <taxon>Actinomycetes</taxon>
        <taxon>Micrococcales</taxon>
        <taxon>Micrococcaceae</taxon>
        <taxon>Arthrobacter</taxon>
    </lineage>
</organism>
<feature type="transmembrane region" description="Helical" evidence="5">
    <location>
        <begin position="37"/>
        <end position="61"/>
    </location>
</feature>
<evidence type="ECO:0000256" key="6">
    <source>
        <dbReference type="SAM" id="MobiDB-lite"/>
    </source>
</evidence>
<evidence type="ECO:0000256" key="5">
    <source>
        <dbReference type="RuleBase" id="RU363032"/>
    </source>
</evidence>
<dbReference type="AlphaFoldDB" id="A0A495EAE0"/>
<dbReference type="Gene3D" id="1.10.3720.10">
    <property type="entry name" value="MetI-like"/>
    <property type="match status" value="1"/>
</dbReference>